<dbReference type="EMBL" id="CAJVPW010011376">
    <property type="protein sequence ID" value="CAG8625164.1"/>
    <property type="molecule type" value="Genomic_DNA"/>
</dbReference>
<organism evidence="1 2">
    <name type="scientific">Cetraspora pellucida</name>
    <dbReference type="NCBI Taxonomy" id="1433469"/>
    <lineage>
        <taxon>Eukaryota</taxon>
        <taxon>Fungi</taxon>
        <taxon>Fungi incertae sedis</taxon>
        <taxon>Mucoromycota</taxon>
        <taxon>Glomeromycotina</taxon>
        <taxon>Glomeromycetes</taxon>
        <taxon>Diversisporales</taxon>
        <taxon>Gigasporaceae</taxon>
        <taxon>Cetraspora</taxon>
    </lineage>
</organism>
<reference evidence="1" key="1">
    <citation type="submission" date="2021-06" db="EMBL/GenBank/DDBJ databases">
        <authorList>
            <person name="Kallberg Y."/>
            <person name="Tangrot J."/>
            <person name="Rosling A."/>
        </authorList>
    </citation>
    <scope>NUCLEOTIDE SEQUENCE</scope>
    <source>
        <strain evidence="1">28 12/20/2015</strain>
    </source>
</reference>
<evidence type="ECO:0000313" key="2">
    <source>
        <dbReference type="Proteomes" id="UP000789366"/>
    </source>
</evidence>
<evidence type="ECO:0000313" key="1">
    <source>
        <dbReference type="EMBL" id="CAG8625164.1"/>
    </source>
</evidence>
<sequence length="353" mass="39471">SLKEYQAIVEYHHSKTIPDDIQHDPKKKFNFIRRCKKFEVDENDCLYIQPVVKDGVVSEKRPNHHEYHKTFSAISEKHIEITQEEVKAYVNQCSACAINTTIKEKVDMRPVVSIAPWQHVQIDLIDFRDFIEVNDDFAWLLTCVCVFSKFLVVAPLKNKEAKTAPEPTYVPGTTAASETAPEPTYASETITTSETAPEPTNTSGITAASETASEPSKISKITVTTETASEPSNAYGTTALDVTIASGTTTLDTMTSEAGMEKHILQMLETHQSINASLEKYRKKLCCQSVHKKKTVNNTIEPGTEIAIAPDHDMNQQTHKRKLQPTFSVWSVFKSLKSNNHTAVVKINSKDIQ</sequence>
<accession>A0ACA9N194</accession>
<proteinExistence type="predicted"/>
<protein>
    <submittedName>
        <fullName evidence="1">11480_t:CDS:1</fullName>
    </submittedName>
</protein>
<feature type="non-terminal residue" evidence="1">
    <location>
        <position position="353"/>
    </location>
</feature>
<comment type="caution">
    <text evidence="1">The sequence shown here is derived from an EMBL/GenBank/DDBJ whole genome shotgun (WGS) entry which is preliminary data.</text>
</comment>
<keyword evidence="2" id="KW-1185">Reference proteome</keyword>
<gene>
    <name evidence="1" type="ORF">SPELUC_LOCUS8018</name>
</gene>
<dbReference type="Proteomes" id="UP000789366">
    <property type="component" value="Unassembled WGS sequence"/>
</dbReference>
<name>A0ACA9N194_9GLOM</name>
<feature type="non-terminal residue" evidence="1">
    <location>
        <position position="1"/>
    </location>
</feature>